<dbReference type="EMBL" id="AZBU02000002">
    <property type="protein sequence ID" value="TKR93224.1"/>
    <property type="molecule type" value="Genomic_DNA"/>
</dbReference>
<dbReference type="Proteomes" id="UP000298663">
    <property type="component" value="Unassembled WGS sequence"/>
</dbReference>
<evidence type="ECO:0000313" key="1">
    <source>
        <dbReference type="EMBL" id="TKR93224.1"/>
    </source>
</evidence>
<dbReference type="AlphaFoldDB" id="A0A4U5PB80"/>
<proteinExistence type="predicted"/>
<protein>
    <submittedName>
        <fullName evidence="1">Uncharacterized protein</fullName>
    </submittedName>
</protein>
<name>A0A4U5PB80_STECR</name>
<evidence type="ECO:0000313" key="2">
    <source>
        <dbReference type="Proteomes" id="UP000298663"/>
    </source>
</evidence>
<gene>
    <name evidence="1" type="ORF">L596_007720</name>
</gene>
<reference evidence="1 2" key="2">
    <citation type="journal article" date="2019" name="G3 (Bethesda)">
        <title>Hybrid Assembly of the Genome of the Entomopathogenic Nematode Steinernema carpocapsae Identifies the X-Chromosome.</title>
        <authorList>
            <person name="Serra L."/>
            <person name="Macchietto M."/>
            <person name="Macias-Munoz A."/>
            <person name="McGill C.J."/>
            <person name="Rodriguez I.M."/>
            <person name="Rodriguez B."/>
            <person name="Murad R."/>
            <person name="Mortazavi A."/>
        </authorList>
    </citation>
    <scope>NUCLEOTIDE SEQUENCE [LARGE SCALE GENOMIC DNA]</scope>
    <source>
        <strain evidence="1 2">ALL</strain>
    </source>
</reference>
<sequence length="138" mass="15909">MLLLPKLLSPLRILPSCRSLPAPNSRQSLIFCPSKDDPLCLRAQSRPPTCPLFRQFRFSASTKFLSPYNCFLFVFDVFRAFRIVKEYTTLSRDRLRAQITSSFFGVRTFGVLEGVPEIKMRLMEFHNQVPLNVFTASL</sequence>
<keyword evidence="2" id="KW-1185">Reference proteome</keyword>
<organism evidence="1 2">
    <name type="scientific">Steinernema carpocapsae</name>
    <name type="common">Entomopathogenic nematode</name>
    <dbReference type="NCBI Taxonomy" id="34508"/>
    <lineage>
        <taxon>Eukaryota</taxon>
        <taxon>Metazoa</taxon>
        <taxon>Ecdysozoa</taxon>
        <taxon>Nematoda</taxon>
        <taxon>Chromadorea</taxon>
        <taxon>Rhabditida</taxon>
        <taxon>Tylenchina</taxon>
        <taxon>Panagrolaimomorpha</taxon>
        <taxon>Strongyloidoidea</taxon>
        <taxon>Steinernematidae</taxon>
        <taxon>Steinernema</taxon>
    </lineage>
</organism>
<accession>A0A4U5PB80</accession>
<reference evidence="1 2" key="1">
    <citation type="journal article" date="2015" name="Genome Biol.">
        <title>Comparative genomics of Steinernema reveals deeply conserved gene regulatory networks.</title>
        <authorList>
            <person name="Dillman A.R."/>
            <person name="Macchietto M."/>
            <person name="Porter C.F."/>
            <person name="Rogers A."/>
            <person name="Williams B."/>
            <person name="Antoshechkin I."/>
            <person name="Lee M.M."/>
            <person name="Goodwin Z."/>
            <person name="Lu X."/>
            <person name="Lewis E.E."/>
            <person name="Goodrich-Blair H."/>
            <person name="Stock S.P."/>
            <person name="Adams B.J."/>
            <person name="Sternberg P.W."/>
            <person name="Mortazavi A."/>
        </authorList>
    </citation>
    <scope>NUCLEOTIDE SEQUENCE [LARGE SCALE GENOMIC DNA]</scope>
    <source>
        <strain evidence="1 2">ALL</strain>
    </source>
</reference>
<comment type="caution">
    <text evidence="1">The sequence shown here is derived from an EMBL/GenBank/DDBJ whole genome shotgun (WGS) entry which is preliminary data.</text>
</comment>